<evidence type="ECO:0000256" key="1">
    <source>
        <dbReference type="SAM" id="MobiDB-lite"/>
    </source>
</evidence>
<dbReference type="RefSeq" id="WP_257743630.1">
    <property type="nucleotide sequence ID" value="NZ_CP096115.1"/>
</dbReference>
<protein>
    <submittedName>
        <fullName evidence="2">Uncharacterized protein</fullName>
    </submittedName>
</protein>
<gene>
    <name evidence="2" type="ORF">L6E24_05085</name>
</gene>
<evidence type="ECO:0000313" key="3">
    <source>
        <dbReference type="Proteomes" id="UP001060368"/>
    </source>
</evidence>
<name>A0A9E7TJC5_9EURY</name>
<accession>A0A9E7TJC5</accession>
<organism evidence="2 3">
    <name type="scientific">Methanoplanus endosymbiosus</name>
    <dbReference type="NCBI Taxonomy" id="33865"/>
    <lineage>
        <taxon>Archaea</taxon>
        <taxon>Methanobacteriati</taxon>
        <taxon>Methanobacteriota</taxon>
        <taxon>Stenosarchaea group</taxon>
        <taxon>Methanomicrobia</taxon>
        <taxon>Methanomicrobiales</taxon>
        <taxon>Methanomicrobiaceae</taxon>
        <taxon>Methanoplanus</taxon>
    </lineage>
</organism>
<dbReference type="EMBL" id="CP096115">
    <property type="protein sequence ID" value="UUX93493.1"/>
    <property type="molecule type" value="Genomic_DNA"/>
</dbReference>
<dbReference type="Proteomes" id="UP001060368">
    <property type="component" value="Chromosome"/>
</dbReference>
<feature type="region of interest" description="Disordered" evidence="1">
    <location>
        <begin position="124"/>
        <end position="161"/>
    </location>
</feature>
<dbReference type="KEGG" id="mend:L6E24_05085"/>
<dbReference type="GeneID" id="74307047"/>
<proteinExistence type="predicted"/>
<feature type="compositionally biased region" description="Polar residues" evidence="1">
    <location>
        <begin position="88"/>
        <end position="98"/>
    </location>
</feature>
<feature type="compositionally biased region" description="Polar residues" evidence="1">
    <location>
        <begin position="124"/>
        <end position="146"/>
    </location>
</feature>
<feature type="region of interest" description="Disordered" evidence="1">
    <location>
        <begin position="80"/>
        <end position="103"/>
    </location>
</feature>
<dbReference type="AlphaFoldDB" id="A0A9E7TJC5"/>
<evidence type="ECO:0000313" key="2">
    <source>
        <dbReference type="EMBL" id="UUX93493.1"/>
    </source>
</evidence>
<sequence length="613" mass="66123">MRAYYALVDDLVSEEEFEELLLSSSGGLTPDHDSHSAAAAAAGKLGRLHTKIADIKKGPTLTSFYCRIIDRYLPPESEASVNFPDELNSGSEYPGSSGQDEESHLFSSYSQSFNYSDGGGRYVNTSSESYHSNRQAQKSRLRQNLSGRAGKSFSESGLKPNPRFSPEFPNIRLMLLCGDETGEVIVHFRDEMASAVMEVPAGSVLEVAGRYKSSGEVYAVDLRLSDAYISPREDGQKKILCSSVDFVILGIKFGHYGDKGSDRDYRHKGGGSSQFHRGERNSTKCGSITGEYSGCNISGEGDNPLYFRLFCGRGTDTFTITFRDFSLPEDISEGTSAKAEYLIRIPSASGDLRFSAGRKSTLIPAYNPADFTYSSPSQAKPGHSASFICRLLSVGRVHQFYSVNGSVSCVRNLVVADYESDSADSTHCSVSDSQGDCTECSSCGPGLPSVSSVPDLISAASGEPVCRNVVLWGDNAEIPVSEGEIIEIVNGFAKIPDNNNSMYNSCGGCEIHAGVNSLLRVVTSRYCTGREKISFYGVVIETASGLIIENGSLCYVLSGRTDGLCNGMPAEVSGSLYGMRIDVDNFRINALSKNNICSDIVNLLSESQRNVNG</sequence>
<reference evidence="2" key="1">
    <citation type="submission" date="2022-04" db="EMBL/GenBank/DDBJ databases">
        <title>Complete genome of Methanoplanus endosymbiosus DSM 3599.</title>
        <authorList>
            <person name="Chen S.-C."/>
            <person name="You Y.-T."/>
            <person name="Zhou Y.-Z."/>
            <person name="Lai M.-C."/>
        </authorList>
    </citation>
    <scope>NUCLEOTIDE SEQUENCE</scope>
    <source>
        <strain evidence="2">DSM 3599</strain>
    </source>
</reference>
<keyword evidence="3" id="KW-1185">Reference proteome</keyword>